<name>A0A5K3FF48_MESCO</name>
<proteinExistence type="predicted"/>
<organism evidence="1">
    <name type="scientific">Mesocestoides corti</name>
    <name type="common">Flatworm</name>
    <dbReference type="NCBI Taxonomy" id="53468"/>
    <lineage>
        <taxon>Eukaryota</taxon>
        <taxon>Metazoa</taxon>
        <taxon>Spiralia</taxon>
        <taxon>Lophotrochozoa</taxon>
        <taxon>Platyhelminthes</taxon>
        <taxon>Cestoda</taxon>
        <taxon>Eucestoda</taxon>
        <taxon>Cyclophyllidea</taxon>
        <taxon>Mesocestoididae</taxon>
        <taxon>Mesocestoides</taxon>
    </lineage>
</organism>
<accession>A0A5K3FF48</accession>
<evidence type="ECO:0000313" key="1">
    <source>
        <dbReference type="WBParaSite" id="MCU_006933-RA"/>
    </source>
</evidence>
<sequence>KKTDTTEQVFLTNHKPEPHVRRLSSESTTPATPLNICLIRVFLWLAAYLPRMPLEHREAVDWMRPAGSNMSASSDVVASHTSGAFHPSPPSWPRRSLYHTGLLHRGSMAIATSNTPCAITYDCSRI</sequence>
<dbReference type="WBParaSite" id="MCU_006933-RA">
    <property type="protein sequence ID" value="MCU_006933-RA"/>
    <property type="gene ID" value="MCU_006933"/>
</dbReference>
<dbReference type="AlphaFoldDB" id="A0A5K3FF48"/>
<reference evidence="1" key="1">
    <citation type="submission" date="2019-11" db="UniProtKB">
        <authorList>
            <consortium name="WormBaseParasite"/>
        </authorList>
    </citation>
    <scope>IDENTIFICATION</scope>
</reference>
<protein>
    <submittedName>
        <fullName evidence="1">Secreted protein</fullName>
    </submittedName>
</protein>